<evidence type="ECO:0000259" key="8">
    <source>
        <dbReference type="PROSITE" id="PS51464"/>
    </source>
</evidence>
<feature type="binding site" evidence="4">
    <location>
        <position position="131"/>
    </location>
    <ligand>
        <name>Zn(2+)</name>
        <dbReference type="ChEBI" id="CHEBI:29105"/>
    </ligand>
</feature>
<organism evidence="9 10">
    <name type="scientific">Phyllobacterium leguminum</name>
    <dbReference type="NCBI Taxonomy" id="314237"/>
    <lineage>
        <taxon>Bacteria</taxon>
        <taxon>Pseudomonadati</taxon>
        <taxon>Pseudomonadota</taxon>
        <taxon>Alphaproteobacteria</taxon>
        <taxon>Hyphomicrobiales</taxon>
        <taxon>Phyllobacteriaceae</taxon>
        <taxon>Phyllobacterium</taxon>
    </lineage>
</organism>
<dbReference type="FunFam" id="3.40.50.10490:FF:000011">
    <property type="entry name" value="Arabinose 5-phosphate isomerase"/>
    <property type="match status" value="1"/>
</dbReference>
<dbReference type="PIRSF" id="PIRSF004692">
    <property type="entry name" value="KdsD_KpsF"/>
    <property type="match status" value="1"/>
</dbReference>
<evidence type="ECO:0000313" key="9">
    <source>
        <dbReference type="EMBL" id="PYE87763.1"/>
    </source>
</evidence>
<comment type="similarity">
    <text evidence="1">Belongs to the SIS family. GutQ/KpsF subfamily.</text>
</comment>
<evidence type="ECO:0000256" key="1">
    <source>
        <dbReference type="ARBA" id="ARBA00008165"/>
    </source>
</evidence>
<dbReference type="SMART" id="SM00116">
    <property type="entry name" value="CBS"/>
    <property type="match status" value="2"/>
</dbReference>
<feature type="domain" description="CBS" evidence="7">
    <location>
        <begin position="323"/>
        <end position="374"/>
    </location>
</feature>
<sequence length="374" mass="40018">MWFPDRKSTWLMHGFFNALLRELDAFPPTKIGQICCKALTLASMQDVKDKNVERQAAIESALRTIGTEKAGLIALEAALQNGLAGPFAQAVERIALRTGRLIVTGVGKSGHIGSKIAATFASTGTPAFFVHSAEANHGDLGMVSGDDIILAISWSGETAELKGIVSYSRRFRIPLIALTSRENSTLGREADIVLLLPKADEACPHGLAPTTSTLMQLAVGDALAVALLEARGFTPGDFRTFHPGGSLGASLTHVRDIMHRGDELPLVPSGTSMPEAMQVHSHKRFGCVGVLDEDGRLVGIVTDGDLARNLHRNLGELKVDDIMTRGPKVVAPQMLVGAAMSLLNQYNISVLMVTEDNRPVGLVHFHDLLRIGVA</sequence>
<dbReference type="PROSITE" id="PS51371">
    <property type="entry name" value="CBS"/>
    <property type="match status" value="2"/>
</dbReference>
<feature type="site" description="Catalytically relevant" evidence="5">
    <location>
        <position position="160"/>
    </location>
</feature>
<dbReference type="GO" id="GO:0005975">
    <property type="term" value="P:carbohydrate metabolic process"/>
    <property type="evidence" value="ECO:0007669"/>
    <property type="project" value="InterPro"/>
</dbReference>
<evidence type="ECO:0000313" key="10">
    <source>
        <dbReference type="Proteomes" id="UP000247454"/>
    </source>
</evidence>
<gene>
    <name evidence="9" type="ORF">C7477_111111</name>
</gene>
<keyword evidence="9" id="KW-0413">Isomerase</keyword>
<evidence type="ECO:0000256" key="6">
    <source>
        <dbReference type="PROSITE-ProRule" id="PRU00703"/>
    </source>
</evidence>
<dbReference type="PANTHER" id="PTHR42745:SF1">
    <property type="entry name" value="ARABINOSE 5-PHOSPHATE ISOMERASE KDSD"/>
    <property type="match status" value="1"/>
</dbReference>
<dbReference type="CDD" id="cd05014">
    <property type="entry name" value="SIS_Kpsf"/>
    <property type="match status" value="1"/>
</dbReference>
<name>A0A318T0H9_9HYPH</name>
<feature type="domain" description="CBS" evidence="7">
    <location>
        <begin position="258"/>
        <end position="317"/>
    </location>
</feature>
<dbReference type="Gene3D" id="3.40.50.10490">
    <property type="entry name" value="Glucose-6-phosphate isomerase like protein, domain 1"/>
    <property type="match status" value="1"/>
</dbReference>
<feature type="site" description="Catalytically relevant" evidence="5">
    <location>
        <position position="242"/>
    </location>
</feature>
<dbReference type="InterPro" id="IPR000644">
    <property type="entry name" value="CBS_dom"/>
</dbReference>
<dbReference type="CDD" id="cd04604">
    <property type="entry name" value="CBS_pair_SIS_assoc"/>
    <property type="match status" value="1"/>
</dbReference>
<dbReference type="NCBIfam" id="TIGR00393">
    <property type="entry name" value="kpsF"/>
    <property type="match status" value="1"/>
</dbReference>
<dbReference type="Pfam" id="PF00571">
    <property type="entry name" value="CBS"/>
    <property type="match status" value="2"/>
</dbReference>
<keyword evidence="4" id="KW-0479">Metal-binding</keyword>
<keyword evidence="10" id="KW-1185">Reference proteome</keyword>
<dbReference type="GO" id="GO:0097367">
    <property type="term" value="F:carbohydrate derivative binding"/>
    <property type="evidence" value="ECO:0007669"/>
    <property type="project" value="InterPro"/>
</dbReference>
<keyword evidence="3 6" id="KW-0129">CBS domain</keyword>
<feature type="site" description="Catalytically relevant" evidence="5">
    <location>
        <position position="108"/>
    </location>
</feature>
<dbReference type="GO" id="GO:1901135">
    <property type="term" value="P:carbohydrate derivative metabolic process"/>
    <property type="evidence" value="ECO:0007669"/>
    <property type="project" value="InterPro"/>
</dbReference>
<dbReference type="SUPFAM" id="SSF53697">
    <property type="entry name" value="SIS domain"/>
    <property type="match status" value="1"/>
</dbReference>
<accession>A0A318T0H9</accession>
<dbReference type="InterPro" id="IPR035474">
    <property type="entry name" value="SIS_Kpsf"/>
</dbReference>
<dbReference type="InterPro" id="IPR050986">
    <property type="entry name" value="GutQ/KpsF_isomerases"/>
</dbReference>
<evidence type="ECO:0000256" key="3">
    <source>
        <dbReference type="ARBA" id="ARBA00023122"/>
    </source>
</evidence>
<feature type="domain" description="SIS" evidence="8">
    <location>
        <begin position="90"/>
        <end position="233"/>
    </location>
</feature>
<protein>
    <submittedName>
        <fullName evidence="9">Arabinose-5-phosphate isomerase</fullName>
    </submittedName>
</protein>
<dbReference type="InterPro" id="IPR046348">
    <property type="entry name" value="SIS_dom_sf"/>
</dbReference>
<keyword evidence="2" id="KW-0677">Repeat</keyword>
<comment type="caution">
    <text evidence="9">The sequence shown here is derived from an EMBL/GenBank/DDBJ whole genome shotgun (WGS) entry which is preliminary data.</text>
</comment>
<evidence type="ECO:0000256" key="2">
    <source>
        <dbReference type="ARBA" id="ARBA00022737"/>
    </source>
</evidence>
<dbReference type="EMBL" id="QJTF01000011">
    <property type="protein sequence ID" value="PYE87763.1"/>
    <property type="molecule type" value="Genomic_DNA"/>
</dbReference>
<dbReference type="InterPro" id="IPR046342">
    <property type="entry name" value="CBS_dom_sf"/>
</dbReference>
<dbReference type="Gene3D" id="3.10.580.10">
    <property type="entry name" value="CBS-domain"/>
    <property type="match status" value="1"/>
</dbReference>
<keyword evidence="4" id="KW-0862">Zinc</keyword>
<evidence type="ECO:0000259" key="7">
    <source>
        <dbReference type="PROSITE" id="PS51371"/>
    </source>
</evidence>
<reference evidence="9 10" key="1">
    <citation type="submission" date="2018-06" db="EMBL/GenBank/DDBJ databases">
        <title>Genomic Encyclopedia of Type Strains, Phase III (KMG-III): the genomes of soil and plant-associated and newly described type strains.</title>
        <authorList>
            <person name="Whitman W."/>
        </authorList>
    </citation>
    <scope>NUCLEOTIDE SEQUENCE [LARGE SCALE GENOMIC DNA]</scope>
    <source>
        <strain evidence="9 10">ORS 1419</strain>
    </source>
</reference>
<proteinExistence type="inferred from homology"/>
<dbReference type="GO" id="GO:0046872">
    <property type="term" value="F:metal ion binding"/>
    <property type="evidence" value="ECO:0007669"/>
    <property type="project" value="UniProtKB-KW"/>
</dbReference>
<dbReference type="AlphaFoldDB" id="A0A318T0H9"/>
<dbReference type="InterPro" id="IPR001347">
    <property type="entry name" value="SIS_dom"/>
</dbReference>
<feature type="site" description="Catalytically relevant" evidence="5">
    <location>
        <position position="201"/>
    </location>
</feature>
<dbReference type="PANTHER" id="PTHR42745">
    <property type="match status" value="1"/>
</dbReference>
<dbReference type="InterPro" id="IPR004800">
    <property type="entry name" value="KdsD/KpsF-type"/>
</dbReference>
<evidence type="ECO:0000256" key="4">
    <source>
        <dbReference type="PIRSR" id="PIRSR004692-2"/>
    </source>
</evidence>
<dbReference type="PROSITE" id="PS51464">
    <property type="entry name" value="SIS"/>
    <property type="match status" value="1"/>
</dbReference>
<dbReference type="Pfam" id="PF01380">
    <property type="entry name" value="SIS"/>
    <property type="match status" value="1"/>
</dbReference>
<dbReference type="Proteomes" id="UP000247454">
    <property type="component" value="Unassembled WGS sequence"/>
</dbReference>
<evidence type="ECO:0000256" key="5">
    <source>
        <dbReference type="PIRSR" id="PIRSR004692-3"/>
    </source>
</evidence>
<dbReference type="GO" id="GO:0019146">
    <property type="term" value="F:arabinose-5-phosphate isomerase activity"/>
    <property type="evidence" value="ECO:0007669"/>
    <property type="project" value="UniProtKB-ARBA"/>
</dbReference>